<dbReference type="OrthoDB" id="9181379at2"/>
<dbReference type="RefSeq" id="WP_150404138.1">
    <property type="nucleotide sequence ID" value="NZ_VXLC01000011.1"/>
</dbReference>
<keyword evidence="2" id="KW-1185">Reference proteome</keyword>
<dbReference type="AlphaFoldDB" id="A0A5N0EEN7"/>
<dbReference type="Pfam" id="PF13079">
    <property type="entry name" value="DUF3916"/>
    <property type="match status" value="1"/>
</dbReference>
<protein>
    <submittedName>
        <fullName evidence="1">DUF3916 domain-containing protein</fullName>
    </submittedName>
</protein>
<gene>
    <name evidence="1" type="ORF">F3087_23030</name>
</gene>
<organism evidence="1 2">
    <name type="scientific">Nocardia colli</name>
    <dbReference type="NCBI Taxonomy" id="2545717"/>
    <lineage>
        <taxon>Bacteria</taxon>
        <taxon>Bacillati</taxon>
        <taxon>Actinomycetota</taxon>
        <taxon>Actinomycetes</taxon>
        <taxon>Mycobacteriales</taxon>
        <taxon>Nocardiaceae</taxon>
        <taxon>Nocardia</taxon>
    </lineage>
</organism>
<evidence type="ECO:0000313" key="2">
    <source>
        <dbReference type="Proteomes" id="UP000323876"/>
    </source>
</evidence>
<accession>A0A5N0EEN7</accession>
<dbReference type="InterPro" id="IPR025075">
    <property type="entry name" value="DUF3916"/>
</dbReference>
<evidence type="ECO:0000313" key="1">
    <source>
        <dbReference type="EMBL" id="KAA8886684.1"/>
    </source>
</evidence>
<dbReference type="Proteomes" id="UP000323876">
    <property type="component" value="Unassembled WGS sequence"/>
</dbReference>
<proteinExistence type="predicted"/>
<name>A0A5N0EEN7_9NOCA</name>
<comment type="caution">
    <text evidence="1">The sequence shown here is derived from an EMBL/GenBank/DDBJ whole genome shotgun (WGS) entry which is preliminary data.</text>
</comment>
<reference evidence="1 2" key="1">
    <citation type="submission" date="2019-09" db="EMBL/GenBank/DDBJ databases">
        <authorList>
            <person name="Wang X."/>
        </authorList>
    </citation>
    <scope>NUCLEOTIDE SEQUENCE [LARGE SCALE GENOMIC DNA]</scope>
    <source>
        <strain evidence="1 2">CICC 11023</strain>
    </source>
</reference>
<dbReference type="EMBL" id="VXLC01000011">
    <property type="protein sequence ID" value="KAA8886684.1"/>
    <property type="molecule type" value="Genomic_DNA"/>
</dbReference>
<sequence>MPAVTCLATLFAAAEAVENSPRRPPHSRVACLVTTPDLFSSEVTIFLSEETNLLEFDEDLPKHLITRTHWTWTYPHRQQRVR</sequence>